<sequence>MLSKLIPHASTTVSTANVICTNPSVIYMNHMPKWCSSISLSLISIRTKFPAGQINFDSQYHSQLLSWILVLLRVKLRSYAFQLPGF</sequence>
<evidence type="ECO:0000313" key="1">
    <source>
        <dbReference type="EMBL" id="JAD79512.1"/>
    </source>
</evidence>
<organism evidence="1">
    <name type="scientific">Arundo donax</name>
    <name type="common">Giant reed</name>
    <name type="synonym">Donax arundinaceus</name>
    <dbReference type="NCBI Taxonomy" id="35708"/>
    <lineage>
        <taxon>Eukaryota</taxon>
        <taxon>Viridiplantae</taxon>
        <taxon>Streptophyta</taxon>
        <taxon>Embryophyta</taxon>
        <taxon>Tracheophyta</taxon>
        <taxon>Spermatophyta</taxon>
        <taxon>Magnoliopsida</taxon>
        <taxon>Liliopsida</taxon>
        <taxon>Poales</taxon>
        <taxon>Poaceae</taxon>
        <taxon>PACMAD clade</taxon>
        <taxon>Arundinoideae</taxon>
        <taxon>Arundineae</taxon>
        <taxon>Arundo</taxon>
    </lineage>
</organism>
<reference evidence="1" key="2">
    <citation type="journal article" date="2015" name="Data Brief">
        <title>Shoot transcriptome of the giant reed, Arundo donax.</title>
        <authorList>
            <person name="Barrero R.A."/>
            <person name="Guerrero F.D."/>
            <person name="Moolhuijzen P."/>
            <person name="Goolsby J.A."/>
            <person name="Tidwell J."/>
            <person name="Bellgard S.E."/>
            <person name="Bellgard M.I."/>
        </authorList>
    </citation>
    <scope>NUCLEOTIDE SEQUENCE</scope>
    <source>
        <tissue evidence="1">Shoot tissue taken approximately 20 cm above the soil surface</tissue>
    </source>
</reference>
<reference evidence="1" key="1">
    <citation type="submission" date="2014-09" db="EMBL/GenBank/DDBJ databases">
        <authorList>
            <person name="Magalhaes I.L.F."/>
            <person name="Oliveira U."/>
            <person name="Santos F.R."/>
            <person name="Vidigal T.H.D.A."/>
            <person name="Brescovit A.D."/>
            <person name="Santos A.J."/>
        </authorList>
    </citation>
    <scope>NUCLEOTIDE SEQUENCE</scope>
    <source>
        <tissue evidence="1">Shoot tissue taken approximately 20 cm above the soil surface</tissue>
    </source>
</reference>
<dbReference type="AlphaFoldDB" id="A0A0A9D707"/>
<proteinExistence type="predicted"/>
<accession>A0A0A9D707</accession>
<dbReference type="EMBL" id="GBRH01218383">
    <property type="protein sequence ID" value="JAD79512.1"/>
    <property type="molecule type" value="Transcribed_RNA"/>
</dbReference>
<name>A0A0A9D707_ARUDO</name>
<protein>
    <submittedName>
        <fullName evidence="1">Uncharacterized protein</fullName>
    </submittedName>
</protein>